<dbReference type="Gene3D" id="2.20.110.10">
    <property type="entry name" value="Histone H3 K4-specific methyltransferase SET7/9 N-terminal domain"/>
    <property type="match status" value="1"/>
</dbReference>
<name>A0A6I4HZ46_9SPHI</name>
<proteinExistence type="predicted"/>
<gene>
    <name evidence="1" type="ORF">GO620_014440</name>
</gene>
<evidence type="ECO:0000313" key="1">
    <source>
        <dbReference type="EMBL" id="QQL49356.1"/>
    </source>
</evidence>
<sequence length="185" mass="21154">MKNLFTTLLLFFAFFCFGQKPAIREKAHNIYFYKSDGLSEVSTKDSAEIIQIVSEPDSGSALYNVEEFYKNGVLRFAGSSSTLHPAYLQDQGIHYFANGRKKLITNYEDGQCIGRSYYYYPNGKVCYVINCLKKDSLDTKKRKVVYRDTLFEAAYDSAGKATLENGYGHLTKYDSLLRTLKKKGW</sequence>
<accession>A0A6I4HZ46</accession>
<dbReference type="AlphaFoldDB" id="A0A6I4HZ46"/>
<dbReference type="KEGG" id="mgik:GO620_014440"/>
<dbReference type="Proteomes" id="UP000429232">
    <property type="component" value="Chromosome"/>
</dbReference>
<dbReference type="RefSeq" id="WP_157524473.1">
    <property type="nucleotide sequence ID" value="NZ_CP066775.1"/>
</dbReference>
<protein>
    <recommendedName>
        <fullName evidence="3">MORN repeat protein</fullName>
    </recommendedName>
</protein>
<evidence type="ECO:0008006" key="3">
    <source>
        <dbReference type="Google" id="ProtNLM"/>
    </source>
</evidence>
<dbReference type="SUPFAM" id="SSF82185">
    <property type="entry name" value="Histone H3 K4-specific methyltransferase SET7/9 N-terminal domain"/>
    <property type="match status" value="1"/>
</dbReference>
<reference evidence="1 2" key="1">
    <citation type="submission" date="2020-12" db="EMBL/GenBank/DDBJ databases">
        <title>HMF7856_wgs.fasta genome submission.</title>
        <authorList>
            <person name="Kang H."/>
            <person name="Kim H."/>
            <person name="Joh K."/>
        </authorList>
    </citation>
    <scope>NUCLEOTIDE SEQUENCE [LARGE SCALE GENOMIC DNA]</scope>
    <source>
        <strain evidence="1 2">HMF7856</strain>
    </source>
</reference>
<keyword evidence="2" id="KW-1185">Reference proteome</keyword>
<dbReference type="EMBL" id="CP066775">
    <property type="protein sequence ID" value="QQL49356.1"/>
    <property type="molecule type" value="Genomic_DNA"/>
</dbReference>
<evidence type="ECO:0000313" key="2">
    <source>
        <dbReference type="Proteomes" id="UP000429232"/>
    </source>
</evidence>
<organism evidence="1 2">
    <name type="scientific">Mucilaginibacter ginkgonis</name>
    <dbReference type="NCBI Taxonomy" id="2682091"/>
    <lineage>
        <taxon>Bacteria</taxon>
        <taxon>Pseudomonadati</taxon>
        <taxon>Bacteroidota</taxon>
        <taxon>Sphingobacteriia</taxon>
        <taxon>Sphingobacteriales</taxon>
        <taxon>Sphingobacteriaceae</taxon>
        <taxon>Mucilaginibacter</taxon>
    </lineage>
</organism>